<organism evidence="1 2">
    <name type="scientific">Desulfobotulus alkaliphilus</name>
    <dbReference type="NCBI Taxonomy" id="622671"/>
    <lineage>
        <taxon>Bacteria</taxon>
        <taxon>Pseudomonadati</taxon>
        <taxon>Thermodesulfobacteriota</taxon>
        <taxon>Desulfobacteria</taxon>
        <taxon>Desulfobacterales</taxon>
        <taxon>Desulfobacteraceae</taxon>
        <taxon>Desulfobotulus</taxon>
    </lineage>
</organism>
<comment type="caution">
    <text evidence="1">The sequence shown here is derived from an EMBL/GenBank/DDBJ whole genome shotgun (WGS) entry which is preliminary data.</text>
</comment>
<dbReference type="PANTHER" id="PTHR36441">
    <property type="entry name" value="HYPOTHETICAL CYTOSOLIC PROTEIN"/>
    <property type="match status" value="1"/>
</dbReference>
<dbReference type="Pfam" id="PF04456">
    <property type="entry name" value="DUF503"/>
    <property type="match status" value="1"/>
</dbReference>
<evidence type="ECO:0000313" key="1">
    <source>
        <dbReference type="EMBL" id="TWI71106.1"/>
    </source>
</evidence>
<dbReference type="EMBL" id="VLLC01000015">
    <property type="protein sequence ID" value="TWI71106.1"/>
    <property type="molecule type" value="Genomic_DNA"/>
</dbReference>
<dbReference type="AlphaFoldDB" id="A0A562RS48"/>
<accession>A0A562RS48</accession>
<dbReference type="Proteomes" id="UP000318307">
    <property type="component" value="Unassembled WGS sequence"/>
</dbReference>
<dbReference type="InterPro" id="IPR007546">
    <property type="entry name" value="DUF503"/>
</dbReference>
<dbReference type="RefSeq" id="WP_144685148.1">
    <property type="nucleotide sequence ID" value="NZ_VLLC01000015.1"/>
</dbReference>
<sequence>MKNQRLPKGKGMVCAVGVLVFRIHGCRSLKEKRGAIRPVISKLKNHFNAAIAEVASQDIYQRAEIGFSLVGNETGHVNAMADSLMGMADSFAGVELVDSDFEIFHYSEF</sequence>
<protein>
    <recommendedName>
        <fullName evidence="3">DUF503 domain-containing protein</fullName>
    </recommendedName>
</protein>
<name>A0A562RS48_9BACT</name>
<reference evidence="1 2" key="1">
    <citation type="submission" date="2019-07" db="EMBL/GenBank/DDBJ databases">
        <title>Genome sequencing of 100 strains of the haloalkaliphilic chemolithoautotrophic sulfur-oxidizing bacterium Thioalkalivibrio.</title>
        <authorList>
            <person name="Muyzer G."/>
        </authorList>
    </citation>
    <scope>NUCLEOTIDE SEQUENCE [LARGE SCALE GENOMIC DNA]</scope>
    <source>
        <strain evidence="1 2">ASO4-4</strain>
    </source>
</reference>
<evidence type="ECO:0000313" key="2">
    <source>
        <dbReference type="Proteomes" id="UP000318307"/>
    </source>
</evidence>
<dbReference type="OrthoDB" id="9809023at2"/>
<dbReference type="InterPro" id="IPR036746">
    <property type="entry name" value="TT1725-like_sf"/>
</dbReference>
<evidence type="ECO:0008006" key="3">
    <source>
        <dbReference type="Google" id="ProtNLM"/>
    </source>
</evidence>
<dbReference type="SUPFAM" id="SSF103007">
    <property type="entry name" value="Hypothetical protein TT1725"/>
    <property type="match status" value="1"/>
</dbReference>
<dbReference type="Gene3D" id="3.30.70.1120">
    <property type="entry name" value="TT1725-like"/>
    <property type="match status" value="1"/>
</dbReference>
<dbReference type="PANTHER" id="PTHR36441:SF1">
    <property type="entry name" value="DUF503 DOMAIN-CONTAINING PROTEIN"/>
    <property type="match status" value="1"/>
</dbReference>
<gene>
    <name evidence="1" type="ORF">LZ24_02070</name>
</gene>
<keyword evidence="2" id="KW-1185">Reference proteome</keyword>
<proteinExistence type="predicted"/>